<sequence>MNISKMKPLLLFALVFFLFSCQNTSESKGKDHVVAEITSPDFDRILKCKNYTYEENYFLTADAGCLYNPKGENTFGNLITYLIPKKALNINEDNSVSETKKVNNLSIAQLKEDFNIYVYVIDKKYLNYNKTGDPVYYQKDDFAEDLYTYDSKSRKWSLIDSVSVTSTDHTKEQTWRDGFIQKQVTQLTVKPTKVSTAGKISEKWYGTYSFTTNEDKEDWREQQKVSLLITKDSIIYHAEGYQIDQTYQLSGKENGGALMLDYLNAAGHTESAVLDKTKDFGTIVNENKSYTWSSPYLDLSFGGGKSKVYVLKKK</sequence>
<evidence type="ECO:0000313" key="2">
    <source>
        <dbReference type="EMBL" id="MBB5635368.1"/>
    </source>
</evidence>
<evidence type="ECO:0000313" key="3">
    <source>
        <dbReference type="Proteomes" id="UP000537204"/>
    </source>
</evidence>
<feature type="signal peptide" evidence="1">
    <location>
        <begin position="1"/>
        <end position="25"/>
    </location>
</feature>
<proteinExistence type="predicted"/>
<protein>
    <recommendedName>
        <fullName evidence="4">Lipoprotein</fullName>
    </recommendedName>
</protein>
<dbReference type="PROSITE" id="PS51257">
    <property type="entry name" value="PROKAR_LIPOPROTEIN"/>
    <property type="match status" value="1"/>
</dbReference>
<organism evidence="2 3">
    <name type="scientific">Pedobacter cryoconitis</name>
    <dbReference type="NCBI Taxonomy" id="188932"/>
    <lineage>
        <taxon>Bacteria</taxon>
        <taxon>Pseudomonadati</taxon>
        <taxon>Bacteroidota</taxon>
        <taxon>Sphingobacteriia</taxon>
        <taxon>Sphingobacteriales</taxon>
        <taxon>Sphingobacteriaceae</taxon>
        <taxon>Pedobacter</taxon>
    </lineage>
</organism>
<dbReference type="AlphaFoldDB" id="A0A7W8ZKC3"/>
<dbReference type="Proteomes" id="UP000537204">
    <property type="component" value="Unassembled WGS sequence"/>
</dbReference>
<gene>
    <name evidence="2" type="ORF">HDE68_001256</name>
</gene>
<reference evidence="2 3" key="1">
    <citation type="submission" date="2020-08" db="EMBL/GenBank/DDBJ databases">
        <title>Genomic Encyclopedia of Type Strains, Phase IV (KMG-V): Genome sequencing to study the core and pangenomes of soil and plant-associated prokaryotes.</title>
        <authorList>
            <person name="Whitman W."/>
        </authorList>
    </citation>
    <scope>NUCLEOTIDE SEQUENCE [LARGE SCALE GENOMIC DNA]</scope>
    <source>
        <strain evidence="2 3">S3M1</strain>
    </source>
</reference>
<evidence type="ECO:0000256" key="1">
    <source>
        <dbReference type="SAM" id="SignalP"/>
    </source>
</evidence>
<comment type="caution">
    <text evidence="2">The sequence shown here is derived from an EMBL/GenBank/DDBJ whole genome shotgun (WGS) entry which is preliminary data.</text>
</comment>
<feature type="chain" id="PRO_5031218533" description="Lipoprotein" evidence="1">
    <location>
        <begin position="26"/>
        <end position="314"/>
    </location>
</feature>
<evidence type="ECO:0008006" key="4">
    <source>
        <dbReference type="Google" id="ProtNLM"/>
    </source>
</evidence>
<dbReference type="EMBL" id="JACHCE010000002">
    <property type="protein sequence ID" value="MBB5635368.1"/>
    <property type="molecule type" value="Genomic_DNA"/>
</dbReference>
<keyword evidence="1" id="KW-0732">Signal</keyword>
<dbReference type="RefSeq" id="WP_183880049.1">
    <property type="nucleotide sequence ID" value="NZ_JACHCE010000002.1"/>
</dbReference>
<accession>A0A7W8ZKC3</accession>
<name>A0A7W8ZKC3_9SPHI</name>